<evidence type="ECO:0000256" key="2">
    <source>
        <dbReference type="ARBA" id="ARBA00022692"/>
    </source>
</evidence>
<dbReference type="RefSeq" id="WP_260993232.1">
    <property type="nucleotide sequence ID" value="NZ_JAODWD010000003.1"/>
</dbReference>
<evidence type="ECO:0000313" key="6">
    <source>
        <dbReference type="EMBL" id="MCT7659164.1"/>
    </source>
</evidence>
<accession>A0ABT2MA62</accession>
<feature type="transmembrane region" description="Helical" evidence="5">
    <location>
        <begin position="44"/>
        <end position="62"/>
    </location>
</feature>
<protein>
    <submittedName>
        <fullName evidence="6">DoxX family protein</fullName>
    </submittedName>
</protein>
<dbReference type="EMBL" id="JAODWD010000003">
    <property type="protein sequence ID" value="MCT7659164.1"/>
    <property type="molecule type" value="Genomic_DNA"/>
</dbReference>
<evidence type="ECO:0000256" key="5">
    <source>
        <dbReference type="SAM" id="Phobius"/>
    </source>
</evidence>
<feature type="transmembrane region" description="Helical" evidence="5">
    <location>
        <begin position="98"/>
        <end position="118"/>
    </location>
</feature>
<keyword evidence="2 5" id="KW-0812">Transmembrane</keyword>
<comment type="subcellular location">
    <subcellularLocation>
        <location evidence="1">Membrane</location>
        <topology evidence="1">Multi-pass membrane protein</topology>
    </subcellularLocation>
</comment>
<sequence>MTSLPDPQWPVIVLAVIQFGDALMCLKPLRFIEECFTAVNWPRRFWWMMAPIKFAAALGLIAGLWIPYLGALTCAALVAYFVCAIAAHILARDFGRNLFLNATGMLVICIAVGLYCFLI</sequence>
<gene>
    <name evidence="6" type="ORF">N4S67_12100</name>
</gene>
<feature type="transmembrane region" description="Helical" evidence="5">
    <location>
        <begin position="12"/>
        <end position="32"/>
    </location>
</feature>
<organism evidence="6 7">
    <name type="scientific">Mycobacterium deserti</name>
    <dbReference type="NCBI Taxonomy" id="2978347"/>
    <lineage>
        <taxon>Bacteria</taxon>
        <taxon>Bacillati</taxon>
        <taxon>Actinomycetota</taxon>
        <taxon>Actinomycetes</taxon>
        <taxon>Mycobacteriales</taxon>
        <taxon>Mycobacteriaceae</taxon>
        <taxon>Mycobacterium</taxon>
    </lineage>
</organism>
<dbReference type="InterPro" id="IPR032808">
    <property type="entry name" value="DoxX"/>
</dbReference>
<keyword evidence="4 5" id="KW-0472">Membrane</keyword>
<dbReference type="Proteomes" id="UP001206639">
    <property type="component" value="Unassembled WGS sequence"/>
</dbReference>
<evidence type="ECO:0000256" key="4">
    <source>
        <dbReference type="ARBA" id="ARBA00023136"/>
    </source>
</evidence>
<evidence type="ECO:0000256" key="1">
    <source>
        <dbReference type="ARBA" id="ARBA00004141"/>
    </source>
</evidence>
<comment type="caution">
    <text evidence="6">The sequence shown here is derived from an EMBL/GenBank/DDBJ whole genome shotgun (WGS) entry which is preliminary data.</text>
</comment>
<proteinExistence type="predicted"/>
<feature type="transmembrane region" description="Helical" evidence="5">
    <location>
        <begin position="68"/>
        <end position="91"/>
    </location>
</feature>
<dbReference type="Pfam" id="PF13564">
    <property type="entry name" value="DoxX_2"/>
    <property type="match status" value="1"/>
</dbReference>
<evidence type="ECO:0000256" key="3">
    <source>
        <dbReference type="ARBA" id="ARBA00022989"/>
    </source>
</evidence>
<keyword evidence="7" id="KW-1185">Reference proteome</keyword>
<evidence type="ECO:0000313" key="7">
    <source>
        <dbReference type="Proteomes" id="UP001206639"/>
    </source>
</evidence>
<reference evidence="7" key="1">
    <citation type="submission" date="2023-07" db="EMBL/GenBank/DDBJ databases">
        <authorList>
            <person name="Deng Y."/>
            <person name="Zhang Y.-Q."/>
        </authorList>
    </citation>
    <scope>NUCLEOTIDE SEQUENCE [LARGE SCALE GENOMIC DNA]</scope>
    <source>
        <strain evidence="7">CPCC 205710</strain>
    </source>
</reference>
<keyword evidence="3 5" id="KW-1133">Transmembrane helix</keyword>
<name>A0ABT2MA62_9MYCO</name>